<protein>
    <submittedName>
        <fullName evidence="1">Uncharacterized protein</fullName>
    </submittedName>
</protein>
<proteinExistence type="predicted"/>
<dbReference type="Proteomes" id="UP000004814">
    <property type="component" value="Unassembled WGS sequence"/>
</dbReference>
<gene>
    <name evidence="1" type="ORF">BamMEX5DRAFT_2305</name>
</gene>
<organism evidence="1 2">
    <name type="scientific">Burkholderia ambifaria MEX-5</name>
    <dbReference type="NCBI Taxonomy" id="396597"/>
    <lineage>
        <taxon>Bacteria</taxon>
        <taxon>Pseudomonadati</taxon>
        <taxon>Pseudomonadota</taxon>
        <taxon>Betaproteobacteria</taxon>
        <taxon>Burkholderiales</taxon>
        <taxon>Burkholderiaceae</taxon>
        <taxon>Burkholderia</taxon>
        <taxon>Burkholderia cepacia complex</taxon>
    </lineage>
</organism>
<accession>B1T3D9</accession>
<evidence type="ECO:0000313" key="2">
    <source>
        <dbReference type="Proteomes" id="UP000004814"/>
    </source>
</evidence>
<reference evidence="1 2" key="1">
    <citation type="submission" date="2008-03" db="EMBL/GenBank/DDBJ databases">
        <title>Sequencing of the draft genome and assembly of Burkholderia ambifaria MEX-5.</title>
        <authorList>
            <consortium name="US DOE Joint Genome Institute (JGI-PGF)"/>
            <person name="Copeland A."/>
            <person name="Lucas S."/>
            <person name="Lapidus A."/>
            <person name="Glavina del Rio T."/>
            <person name="Dalin E."/>
            <person name="Tice H."/>
            <person name="Bruce D."/>
            <person name="Goodwin L."/>
            <person name="Pitluck S."/>
            <person name="Larimer F."/>
            <person name="Land M.L."/>
            <person name="Hauser L."/>
            <person name="Tiedje J."/>
            <person name="Richardson P."/>
        </authorList>
    </citation>
    <scope>NUCLEOTIDE SEQUENCE [LARGE SCALE GENOMIC DNA]</scope>
    <source>
        <strain evidence="1 2">MEX-5</strain>
    </source>
</reference>
<dbReference type="EMBL" id="ABLK01000057">
    <property type="protein sequence ID" value="EDT41909.1"/>
    <property type="molecule type" value="Genomic_DNA"/>
</dbReference>
<comment type="caution">
    <text evidence="1">The sequence shown here is derived from an EMBL/GenBank/DDBJ whole genome shotgun (WGS) entry which is preliminary data.</text>
</comment>
<name>B1T3D9_9BURK</name>
<evidence type="ECO:0000313" key="1">
    <source>
        <dbReference type="EMBL" id="EDT41909.1"/>
    </source>
</evidence>
<sequence>MPAQCVIDTDAKNLRKTMESRLQRDNVECTITNSNHAGTTLNVALACANERARGKCVGDFH</sequence>
<dbReference type="PATRIC" id="fig|396597.7.peg.5830"/>
<dbReference type="RefSeq" id="WP_006758255.1">
    <property type="nucleotide sequence ID" value="NZ_ABLK01000057.1"/>
</dbReference>
<dbReference type="AlphaFoldDB" id="B1T3D9"/>